<dbReference type="VEuPathDB" id="FungiDB:FUN_012573"/>
<dbReference type="AlphaFoldDB" id="A0A2I1GB70"/>
<comment type="caution">
    <text evidence="1">The sequence shown here is derived from an EMBL/GenBank/DDBJ whole genome shotgun (WGS) entry which is preliminary data.</text>
</comment>
<sequence>MPQLDADSLNEIFEYLEDDKETLRSCLLVNRFWGEISVRILWKIIRNYETIIACLPNESREVLYKNGINILTTKFPIYNYITYIKNLSIYTIDEIIKNILKNYQTVTPQSLNYIKFIILQELYKLFMKRISCLKKLHFYSYRIIDIPNITFILYPGAINCLKDLTELSCRSDIYPEFFYQLSQICHNIQHLDITFKEIISNGLSDLISVQKNLKYLDIMQYYECRDLTNIIPSLKKLPNTLIKFELYGYIIPLSFITKFTNLQELVLLYSCDFDESNDPFEDFNELQHVTFSQLQILRFEDASPKTDLLIKFLENNGKFLKEFYVESDNNLLNLAIAKYCFNLKIFSILILSYENYELESLKEIFNNCQNLESIKVKCEGEYEKELLDIISEYSPNNFSELGLYYSYDAKSKLLPDAFETFFVNWKNRTSLKSISLIIDSYSGKNIFDNYEEIMKVIEKFIKLGVIKKFIID</sequence>
<dbReference type="VEuPathDB" id="FungiDB:RhiirA1_400420"/>
<keyword evidence="2" id="KW-1185">Reference proteome</keyword>
<reference evidence="1 2" key="1">
    <citation type="submission" date="2015-10" db="EMBL/GenBank/DDBJ databases">
        <title>Genome analyses suggest a sexual origin of heterokaryosis in a supposedly ancient asexual fungus.</title>
        <authorList>
            <person name="Ropars J."/>
            <person name="Sedzielewska K."/>
            <person name="Noel J."/>
            <person name="Charron P."/>
            <person name="Farinelli L."/>
            <person name="Marton T."/>
            <person name="Kruger M."/>
            <person name="Pelin A."/>
            <person name="Brachmann A."/>
            <person name="Corradi N."/>
        </authorList>
    </citation>
    <scope>NUCLEOTIDE SEQUENCE [LARGE SCALE GENOMIC DNA]</scope>
    <source>
        <strain evidence="1 2">A4</strain>
    </source>
</reference>
<dbReference type="Proteomes" id="UP000234323">
    <property type="component" value="Unassembled WGS sequence"/>
</dbReference>
<proteinExistence type="predicted"/>
<dbReference type="InterPro" id="IPR032675">
    <property type="entry name" value="LRR_dom_sf"/>
</dbReference>
<organism evidence="1 2">
    <name type="scientific">Rhizophagus irregularis</name>
    <dbReference type="NCBI Taxonomy" id="588596"/>
    <lineage>
        <taxon>Eukaryota</taxon>
        <taxon>Fungi</taxon>
        <taxon>Fungi incertae sedis</taxon>
        <taxon>Mucoromycota</taxon>
        <taxon>Glomeromycotina</taxon>
        <taxon>Glomeromycetes</taxon>
        <taxon>Glomerales</taxon>
        <taxon>Glomeraceae</taxon>
        <taxon>Rhizophagus</taxon>
    </lineage>
</organism>
<gene>
    <name evidence="1" type="ORF">RhiirA4_457980</name>
</gene>
<dbReference type="SUPFAM" id="SSF52047">
    <property type="entry name" value="RNI-like"/>
    <property type="match status" value="1"/>
</dbReference>
<accession>A0A2I1GB70</accession>
<evidence type="ECO:0008006" key="3">
    <source>
        <dbReference type="Google" id="ProtNLM"/>
    </source>
</evidence>
<protein>
    <recommendedName>
        <fullName evidence="3">F-box domain-containing protein</fullName>
    </recommendedName>
</protein>
<dbReference type="Gene3D" id="3.80.10.10">
    <property type="entry name" value="Ribonuclease Inhibitor"/>
    <property type="match status" value="1"/>
</dbReference>
<dbReference type="VEuPathDB" id="FungiDB:RhiirFUN_015543"/>
<name>A0A2I1GB70_9GLOM</name>
<evidence type="ECO:0000313" key="2">
    <source>
        <dbReference type="Proteomes" id="UP000234323"/>
    </source>
</evidence>
<dbReference type="EMBL" id="LLXI01000282">
    <property type="protein sequence ID" value="PKY43882.1"/>
    <property type="molecule type" value="Genomic_DNA"/>
</dbReference>
<evidence type="ECO:0000313" key="1">
    <source>
        <dbReference type="EMBL" id="PKY43882.1"/>
    </source>
</evidence>